<keyword evidence="9 16" id="KW-0418">Kinase</keyword>
<dbReference type="Pfam" id="PF00288">
    <property type="entry name" value="GHMP_kinases_N"/>
    <property type="match status" value="1"/>
</dbReference>
<comment type="pathway">
    <text evidence="1">Amino-acid biosynthesis; L-threonine biosynthesis; L-threonine from L-aspartate: step 4/5.</text>
</comment>
<dbReference type="GO" id="GO:0005524">
    <property type="term" value="F:ATP binding"/>
    <property type="evidence" value="ECO:0007669"/>
    <property type="project" value="UniProtKB-KW"/>
</dbReference>
<accession>A0A507CI49</accession>
<dbReference type="EC" id="2.7.1.39" evidence="3"/>
<evidence type="ECO:0000313" key="18">
    <source>
        <dbReference type="Proteomes" id="UP000320475"/>
    </source>
</evidence>
<evidence type="ECO:0000256" key="9">
    <source>
        <dbReference type="ARBA" id="ARBA00022777"/>
    </source>
</evidence>
<dbReference type="InterPro" id="IPR000870">
    <property type="entry name" value="Homoserine_kinase"/>
</dbReference>
<evidence type="ECO:0000256" key="7">
    <source>
        <dbReference type="ARBA" id="ARBA00022697"/>
    </source>
</evidence>
<dbReference type="Proteomes" id="UP000317494">
    <property type="component" value="Unassembled WGS sequence"/>
</dbReference>
<evidence type="ECO:0000256" key="11">
    <source>
        <dbReference type="ARBA" id="ARBA00049913"/>
    </source>
</evidence>
<evidence type="ECO:0000256" key="2">
    <source>
        <dbReference type="ARBA" id="ARBA00007370"/>
    </source>
</evidence>
<dbReference type="InterPro" id="IPR013750">
    <property type="entry name" value="GHMP_kinase_C_dom"/>
</dbReference>
<evidence type="ECO:0000256" key="12">
    <source>
        <dbReference type="SAM" id="MobiDB-lite"/>
    </source>
</evidence>
<dbReference type="PRINTS" id="PR00958">
    <property type="entry name" value="HOMSERKINASE"/>
</dbReference>
<dbReference type="Gene3D" id="3.30.70.890">
    <property type="entry name" value="GHMP kinase, C-terminal domain"/>
    <property type="match status" value="1"/>
</dbReference>
<keyword evidence="5" id="KW-0028">Amino-acid biosynthesis</keyword>
<dbReference type="EMBL" id="QEAN01000405">
    <property type="protein sequence ID" value="TPX38391.1"/>
    <property type="molecule type" value="Genomic_DNA"/>
</dbReference>
<dbReference type="SUPFAM" id="SSF54211">
    <property type="entry name" value="Ribosomal protein S5 domain 2-like"/>
    <property type="match status" value="1"/>
</dbReference>
<feature type="domain" description="GHMP kinase N-terminal" evidence="13">
    <location>
        <begin position="107"/>
        <end position="189"/>
    </location>
</feature>
<comment type="caution">
    <text evidence="16">The sequence shown here is derived from an EMBL/GenBank/DDBJ whole genome shotgun (WGS) entry which is preliminary data.</text>
</comment>
<dbReference type="Proteomes" id="UP000320475">
    <property type="component" value="Unassembled WGS sequence"/>
</dbReference>
<reference evidence="17 18" key="1">
    <citation type="journal article" date="2019" name="Sci. Rep.">
        <title>Comparative genomics of chytrid fungi reveal insights into the obligate biotrophic and pathogenic lifestyle of Synchytrium endobioticum.</title>
        <authorList>
            <person name="van de Vossenberg B.T.L.H."/>
            <person name="Warris S."/>
            <person name="Nguyen H.D.T."/>
            <person name="van Gent-Pelzer M.P.E."/>
            <person name="Joly D.L."/>
            <person name="van de Geest H.C."/>
            <person name="Bonants P.J.M."/>
            <person name="Smith D.S."/>
            <person name="Levesque C.A."/>
            <person name="van der Lee T.A.J."/>
        </authorList>
    </citation>
    <scope>NUCLEOTIDE SEQUENCE [LARGE SCALE GENOMIC DNA]</scope>
    <source>
        <strain evidence="16 18">LEV6574</strain>
        <strain evidence="15 17">MB42</strain>
    </source>
</reference>
<dbReference type="EMBL" id="QEAM01000516">
    <property type="protein sequence ID" value="TPX39188.1"/>
    <property type="molecule type" value="Genomic_DNA"/>
</dbReference>
<dbReference type="VEuPathDB" id="FungiDB:SeMB42_g06768"/>
<organism evidence="16 18">
    <name type="scientific">Synchytrium endobioticum</name>
    <dbReference type="NCBI Taxonomy" id="286115"/>
    <lineage>
        <taxon>Eukaryota</taxon>
        <taxon>Fungi</taxon>
        <taxon>Fungi incertae sedis</taxon>
        <taxon>Chytridiomycota</taxon>
        <taxon>Chytridiomycota incertae sedis</taxon>
        <taxon>Chytridiomycetes</taxon>
        <taxon>Synchytriales</taxon>
        <taxon>Synchytriaceae</taxon>
        <taxon>Synchytrium</taxon>
    </lineage>
</organism>
<evidence type="ECO:0000256" key="6">
    <source>
        <dbReference type="ARBA" id="ARBA00022679"/>
    </source>
</evidence>
<dbReference type="SUPFAM" id="SSF55060">
    <property type="entry name" value="GHMP Kinase, C-terminal domain"/>
    <property type="match status" value="1"/>
</dbReference>
<evidence type="ECO:0000256" key="10">
    <source>
        <dbReference type="ARBA" id="ARBA00022840"/>
    </source>
</evidence>
<dbReference type="InterPro" id="IPR014721">
    <property type="entry name" value="Ribsml_uS5_D2-typ_fold_subgr"/>
</dbReference>
<protein>
    <recommendedName>
        <fullName evidence="4">Homoserine kinase</fullName>
        <ecNumber evidence="3">2.7.1.39</ecNumber>
    </recommendedName>
</protein>
<feature type="domain" description="GHMP kinase C-terminal" evidence="14">
    <location>
        <begin position="276"/>
        <end position="339"/>
    </location>
</feature>
<dbReference type="InterPro" id="IPR020568">
    <property type="entry name" value="Ribosomal_Su5_D2-typ_SF"/>
</dbReference>
<dbReference type="InterPro" id="IPR006203">
    <property type="entry name" value="GHMP_knse_ATP-bd_CS"/>
</dbReference>
<sequence length="371" mass="39155">MTHAPSPSPSLCTSASQSTTSAPPTYQHAPTNGTVPPPTNELINTTRLSDPGSFLIRVPASAANIGPGFDALGLALSLHLSLHIVPSHTTTITYTGSCPISLHPAENLITTTASYIASIHGTVLPPLHITVTNPIPLGRGMGSSGAAVVAGCMLANHACKLGLSKHRLMDYALVVEGHPDNVAASMFGGFTAGYMTNDRDSATPLNLGTYISIPWPSTLKAVLVIPSFELPTKLARSVLPLHYSRADVVFNLQRLAVLITTLSRYSSSTDPNVVYEAMKDTIHQPYRSHLVPGLTRILQELNPDTCPGLLGICMSGAGPCVLAITNDNHKQVGERIQSIWNSTTAPDIDKGIESEAVVLDVEPEGAVVLKL</sequence>
<proteinExistence type="inferred from homology"/>
<keyword evidence="7" id="KW-0791">Threonine biosynthesis</keyword>
<dbReference type="PANTHER" id="PTHR20861">
    <property type="entry name" value="HOMOSERINE/4-DIPHOSPHOCYTIDYL-2-C-METHYL-D-ERYTHRITOL KINASE"/>
    <property type="match status" value="1"/>
</dbReference>
<dbReference type="UniPathway" id="UPA00050">
    <property type="reaction ID" value="UER00064"/>
</dbReference>
<gene>
    <name evidence="16" type="primary">THR1</name>
    <name evidence="16" type="ORF">SeLEV6574_g07387</name>
    <name evidence="15" type="ORF">SeMB42_g06768</name>
</gene>
<evidence type="ECO:0000256" key="5">
    <source>
        <dbReference type="ARBA" id="ARBA00022605"/>
    </source>
</evidence>
<dbReference type="InterPro" id="IPR006204">
    <property type="entry name" value="GHMP_kinase_N_dom"/>
</dbReference>
<dbReference type="AlphaFoldDB" id="A0A507CI49"/>
<dbReference type="HAMAP" id="MF_00384">
    <property type="entry name" value="Homoser_kinase"/>
    <property type="match status" value="1"/>
</dbReference>
<comment type="similarity">
    <text evidence="2">Belongs to the GHMP kinase family. Homoserine kinase subfamily.</text>
</comment>
<evidence type="ECO:0000313" key="17">
    <source>
        <dbReference type="Proteomes" id="UP000317494"/>
    </source>
</evidence>
<dbReference type="STRING" id="286115.A0A507CI49"/>
<comment type="catalytic activity">
    <reaction evidence="11">
        <text>L-homoserine + ATP = O-phospho-L-homoserine + ADP + H(+)</text>
        <dbReference type="Rhea" id="RHEA:13985"/>
        <dbReference type="ChEBI" id="CHEBI:15378"/>
        <dbReference type="ChEBI" id="CHEBI:30616"/>
        <dbReference type="ChEBI" id="CHEBI:57476"/>
        <dbReference type="ChEBI" id="CHEBI:57590"/>
        <dbReference type="ChEBI" id="CHEBI:456216"/>
        <dbReference type="EC" id="2.7.1.39"/>
    </reaction>
    <physiologicalReaction direction="left-to-right" evidence="11">
        <dbReference type="Rhea" id="RHEA:13986"/>
    </physiologicalReaction>
</comment>
<dbReference type="GO" id="GO:0009088">
    <property type="term" value="P:threonine biosynthetic process"/>
    <property type="evidence" value="ECO:0007669"/>
    <property type="project" value="UniProtKB-UniPathway"/>
</dbReference>
<evidence type="ECO:0000256" key="4">
    <source>
        <dbReference type="ARBA" id="ARBA00017858"/>
    </source>
</evidence>
<keyword evidence="17" id="KW-1185">Reference proteome</keyword>
<keyword evidence="6" id="KW-0808">Transferase</keyword>
<keyword evidence="8" id="KW-0547">Nucleotide-binding</keyword>
<feature type="compositionally biased region" description="Low complexity" evidence="12">
    <location>
        <begin position="13"/>
        <end position="25"/>
    </location>
</feature>
<evidence type="ECO:0000259" key="14">
    <source>
        <dbReference type="Pfam" id="PF08544"/>
    </source>
</evidence>
<dbReference type="Pfam" id="PF08544">
    <property type="entry name" value="GHMP_kinases_C"/>
    <property type="match status" value="1"/>
</dbReference>
<keyword evidence="10" id="KW-0067">ATP-binding</keyword>
<evidence type="ECO:0000256" key="3">
    <source>
        <dbReference type="ARBA" id="ARBA00012078"/>
    </source>
</evidence>
<evidence type="ECO:0000313" key="16">
    <source>
        <dbReference type="EMBL" id="TPX39188.1"/>
    </source>
</evidence>
<dbReference type="OrthoDB" id="195231at2759"/>
<dbReference type="Gene3D" id="3.30.230.10">
    <property type="match status" value="1"/>
</dbReference>
<evidence type="ECO:0000256" key="8">
    <source>
        <dbReference type="ARBA" id="ARBA00022741"/>
    </source>
</evidence>
<dbReference type="GO" id="GO:0004413">
    <property type="term" value="F:homoserine kinase activity"/>
    <property type="evidence" value="ECO:0007669"/>
    <property type="project" value="UniProtKB-EC"/>
</dbReference>
<dbReference type="InterPro" id="IPR036554">
    <property type="entry name" value="GHMP_kinase_C_sf"/>
</dbReference>
<dbReference type="NCBIfam" id="TIGR00191">
    <property type="entry name" value="thrB"/>
    <property type="match status" value="1"/>
</dbReference>
<feature type="region of interest" description="Disordered" evidence="12">
    <location>
        <begin position="1"/>
        <end position="41"/>
    </location>
</feature>
<evidence type="ECO:0000256" key="1">
    <source>
        <dbReference type="ARBA" id="ARBA00005015"/>
    </source>
</evidence>
<dbReference type="PANTHER" id="PTHR20861:SF1">
    <property type="entry name" value="HOMOSERINE KINASE"/>
    <property type="match status" value="1"/>
</dbReference>
<evidence type="ECO:0000313" key="15">
    <source>
        <dbReference type="EMBL" id="TPX38391.1"/>
    </source>
</evidence>
<evidence type="ECO:0000259" key="13">
    <source>
        <dbReference type="Pfam" id="PF00288"/>
    </source>
</evidence>
<name>A0A507CI49_9FUNG</name>
<dbReference type="PROSITE" id="PS00627">
    <property type="entry name" value="GHMP_KINASES_ATP"/>
    <property type="match status" value="1"/>
</dbReference>